<evidence type="ECO:0000313" key="3">
    <source>
        <dbReference type="Proteomes" id="UP000664169"/>
    </source>
</evidence>
<feature type="region of interest" description="Disordered" evidence="1">
    <location>
        <begin position="96"/>
        <end position="123"/>
    </location>
</feature>
<feature type="compositionally biased region" description="Low complexity" evidence="1">
    <location>
        <begin position="96"/>
        <end position="114"/>
    </location>
</feature>
<gene>
    <name evidence="2" type="ORF">GOMPHAMPRED_002291</name>
</gene>
<accession>A0A8H3FEP1</accession>
<dbReference type="AlphaFoldDB" id="A0A8H3FEP1"/>
<evidence type="ECO:0000256" key="1">
    <source>
        <dbReference type="SAM" id="MobiDB-lite"/>
    </source>
</evidence>
<evidence type="ECO:0000313" key="2">
    <source>
        <dbReference type="EMBL" id="CAF9921317.1"/>
    </source>
</evidence>
<dbReference type="EMBL" id="CAJPDQ010000016">
    <property type="protein sequence ID" value="CAF9921317.1"/>
    <property type="molecule type" value="Genomic_DNA"/>
</dbReference>
<comment type="caution">
    <text evidence="2">The sequence shown here is derived from an EMBL/GenBank/DDBJ whole genome shotgun (WGS) entry which is preliminary data.</text>
</comment>
<dbReference type="Proteomes" id="UP000664169">
    <property type="component" value="Unassembled WGS sequence"/>
</dbReference>
<keyword evidence="3" id="KW-1185">Reference proteome</keyword>
<sequence length="123" mass="12715">MRAYLICRNFSVNDGMYPAGHAANGTTQGLPVAIGRERGRTTYSGGGGDDWSGRSAGATVDWDERVFVDGSLSGGSSPGSDRSHYGSGASIYSSVTSRTISSSGSGGSTISSSSGRRRTTHRR</sequence>
<name>A0A8H3FEP1_9LECA</name>
<dbReference type="OrthoDB" id="5274873at2759"/>
<proteinExistence type="predicted"/>
<organism evidence="2 3">
    <name type="scientific">Gomphillus americanus</name>
    <dbReference type="NCBI Taxonomy" id="1940652"/>
    <lineage>
        <taxon>Eukaryota</taxon>
        <taxon>Fungi</taxon>
        <taxon>Dikarya</taxon>
        <taxon>Ascomycota</taxon>
        <taxon>Pezizomycotina</taxon>
        <taxon>Lecanoromycetes</taxon>
        <taxon>OSLEUM clade</taxon>
        <taxon>Ostropomycetidae</taxon>
        <taxon>Ostropales</taxon>
        <taxon>Graphidaceae</taxon>
        <taxon>Gomphilloideae</taxon>
        <taxon>Gomphillus</taxon>
    </lineage>
</organism>
<reference evidence="2" key="1">
    <citation type="submission" date="2021-03" db="EMBL/GenBank/DDBJ databases">
        <authorList>
            <person name="Tagirdzhanova G."/>
        </authorList>
    </citation>
    <scope>NUCLEOTIDE SEQUENCE</scope>
</reference>
<protein>
    <submittedName>
        <fullName evidence="2">Uncharacterized protein</fullName>
    </submittedName>
</protein>
<feature type="region of interest" description="Disordered" evidence="1">
    <location>
        <begin position="69"/>
        <end position="88"/>
    </location>
</feature>